<reference evidence="2 3" key="1">
    <citation type="submission" date="2012-10" db="EMBL/GenBank/DDBJ databases">
        <authorList>
            <person name="Zafar N."/>
            <person name="Inman J."/>
            <person name="Hall N."/>
            <person name="Lorenzi H."/>
            <person name="Caler E."/>
        </authorList>
    </citation>
    <scope>NUCLEOTIDE SEQUENCE [LARGE SCALE GENOMIC DNA]</scope>
    <source>
        <strain evidence="2 3">IP1</strain>
    </source>
</reference>
<feature type="transmembrane region" description="Helical" evidence="1">
    <location>
        <begin position="523"/>
        <end position="541"/>
    </location>
</feature>
<protein>
    <submittedName>
        <fullName evidence="2">Uncharacterized protein</fullName>
    </submittedName>
</protein>
<feature type="transmembrane region" description="Helical" evidence="1">
    <location>
        <begin position="354"/>
        <end position="373"/>
    </location>
</feature>
<dbReference type="VEuPathDB" id="AmoebaDB:EIN_371330"/>
<dbReference type="RefSeq" id="XP_004259492.1">
    <property type="nucleotide sequence ID" value="XM_004259444.1"/>
</dbReference>
<organism evidence="2 3">
    <name type="scientific">Entamoeba invadens IP1</name>
    <dbReference type="NCBI Taxonomy" id="370355"/>
    <lineage>
        <taxon>Eukaryota</taxon>
        <taxon>Amoebozoa</taxon>
        <taxon>Evosea</taxon>
        <taxon>Archamoebae</taxon>
        <taxon>Mastigamoebida</taxon>
        <taxon>Entamoebidae</taxon>
        <taxon>Entamoeba</taxon>
    </lineage>
</organism>
<dbReference type="AlphaFoldDB" id="A0A0A1UBX9"/>
<gene>
    <name evidence="2" type="ORF">EIN_371330</name>
</gene>
<evidence type="ECO:0000313" key="3">
    <source>
        <dbReference type="Proteomes" id="UP000014680"/>
    </source>
</evidence>
<evidence type="ECO:0000313" key="2">
    <source>
        <dbReference type="EMBL" id="ELP92721.1"/>
    </source>
</evidence>
<dbReference type="Proteomes" id="UP000014680">
    <property type="component" value="Unassembled WGS sequence"/>
</dbReference>
<proteinExistence type="predicted"/>
<keyword evidence="1" id="KW-1133">Transmembrane helix</keyword>
<keyword evidence="3" id="KW-1185">Reference proteome</keyword>
<dbReference type="EMBL" id="KB206332">
    <property type="protein sequence ID" value="ELP92721.1"/>
    <property type="molecule type" value="Genomic_DNA"/>
</dbReference>
<evidence type="ECO:0000256" key="1">
    <source>
        <dbReference type="SAM" id="Phobius"/>
    </source>
</evidence>
<dbReference type="KEGG" id="eiv:EIN_371330"/>
<keyword evidence="1" id="KW-0472">Membrane</keyword>
<feature type="transmembrane region" description="Helical" evidence="1">
    <location>
        <begin position="493"/>
        <end position="517"/>
    </location>
</feature>
<feature type="transmembrane region" description="Helical" evidence="1">
    <location>
        <begin position="410"/>
        <end position="430"/>
    </location>
</feature>
<feature type="transmembrane region" description="Helical" evidence="1">
    <location>
        <begin position="379"/>
        <end position="398"/>
    </location>
</feature>
<name>A0A0A1UBX9_ENTIV</name>
<sequence length="545" mass="63162">MLPFVIPYIHLNDLKNFVLVSHVCQSSCQTAPTNPWDDENDVYTSVLIVQKYFPHIETLTVSLQSVEQASSFFPHIKTIKLNDQNHEKGKFKFEYVDNPFSNCDRLYGYKIVNLDHFSKFLHADIQSIHIKARRIQVRAVVTHLLTLNLKILYIHMKKCTEDVLEAIKLLSVKTRVVVIWNSNIEELQYETVSLLSKSCHIVVNFFEHPVFVNRFDDYCAFTEKFEFDNFDFFNNSEKFETNRVKEKIFAKYLFTHINVTSTNKNLNLKNIVGLEEVTLCDCHNVTLPSTVKTIRITNCYGKCEITNWEDLNELEDIQSDYHLIIPQKYSDYEHYIGTAKDKCVSQRKLASRKMLFSGLLVLVVLTSTLFMFVNKQVTGMLLTFTTTVTSLKVFFRLFSKILEETWNIKLAILSLCFSSLLILTLLLQIYSTNSLVLWMVDNTLILPEVMYNLNELSLNTFFKRESAKIVSLTFNSKKCDEVWNRIINRGYSVLLFPITSCLAVVALFIMQITGIFFGKNVVVFTSFVSMVLSTISMLIYFKIIG</sequence>
<keyword evidence="1" id="KW-0812">Transmembrane</keyword>
<dbReference type="GeneID" id="14891753"/>
<accession>A0A0A1UBX9</accession>